<keyword evidence="3 15" id="KW-0813">Transport</keyword>
<comment type="function">
    <text evidence="12 15">F(1)F(0) ATP synthase produces ATP from ADP in the presence of a proton or sodium gradient. F-type ATPases consist of two structural domains, F(1) containing the extramembraneous catalytic core and F(0) containing the membrane proton channel, linked together by a central stalk and a peripheral stalk. During catalysis, ATP synthesis in the catalytic domain of F(1) is coupled via a rotary mechanism of the central stalk subunits to proton translocation.</text>
</comment>
<keyword evidence="11 15" id="KW-0066">ATP synthesis</keyword>
<comment type="similarity">
    <text evidence="2 15 16">Belongs to the ATPase B chain family.</text>
</comment>
<evidence type="ECO:0000256" key="8">
    <source>
        <dbReference type="ARBA" id="ARBA00022989"/>
    </source>
</evidence>
<dbReference type="InterPro" id="IPR002146">
    <property type="entry name" value="ATP_synth_b/b'su_bac/chlpt"/>
</dbReference>
<name>A0A5B2VD22_9HYPH</name>
<dbReference type="HAMAP" id="MF_01398">
    <property type="entry name" value="ATP_synth_b_bprime"/>
    <property type="match status" value="1"/>
</dbReference>
<feature type="transmembrane region" description="Helical" evidence="15">
    <location>
        <begin position="39"/>
        <end position="58"/>
    </location>
</feature>
<dbReference type="GO" id="GO:0046933">
    <property type="term" value="F:proton-transporting ATP synthase activity, rotational mechanism"/>
    <property type="evidence" value="ECO:0007669"/>
    <property type="project" value="UniProtKB-UniRule"/>
</dbReference>
<dbReference type="Pfam" id="PF00430">
    <property type="entry name" value="ATP-synt_B"/>
    <property type="match status" value="1"/>
</dbReference>
<dbReference type="AlphaFoldDB" id="A0A5B2VD22"/>
<evidence type="ECO:0000256" key="16">
    <source>
        <dbReference type="RuleBase" id="RU003848"/>
    </source>
</evidence>
<dbReference type="PANTHER" id="PTHR33445">
    <property type="entry name" value="ATP SYNTHASE SUBUNIT B', CHLOROPLASTIC"/>
    <property type="match status" value="1"/>
</dbReference>
<evidence type="ECO:0000256" key="7">
    <source>
        <dbReference type="ARBA" id="ARBA00022781"/>
    </source>
</evidence>
<feature type="region of interest" description="Disordered" evidence="17">
    <location>
        <begin position="1"/>
        <end position="24"/>
    </location>
</feature>
<dbReference type="EMBL" id="VUOA01000028">
    <property type="protein sequence ID" value="KAA2236219.1"/>
    <property type="molecule type" value="Genomic_DNA"/>
</dbReference>
<dbReference type="OrthoDB" id="9805716at2"/>
<keyword evidence="4 15" id="KW-1003">Cell membrane</keyword>
<comment type="subunit">
    <text evidence="14 15">F-type ATPases have 2 components, F(1) - the catalytic core - and F(0) - the membrane proton channel. F(1) has five subunits: alpha(3), beta(3), gamma(1), delta(1), epsilon(1). F(0) has three main subunits: a(1), b(2) and c(10-14). The alpha and beta chains form an alternating ring which encloses part of the gamma chain. F(1) is attached to F(0) by a central stalk formed by the gamma and epsilon chains, while a peripheral stalk is formed by the delta and b chains.</text>
</comment>
<evidence type="ECO:0000256" key="3">
    <source>
        <dbReference type="ARBA" id="ARBA00022448"/>
    </source>
</evidence>
<dbReference type="GO" id="GO:0005886">
    <property type="term" value="C:plasma membrane"/>
    <property type="evidence" value="ECO:0007669"/>
    <property type="project" value="UniProtKB-SubCell"/>
</dbReference>
<reference evidence="18 19" key="1">
    <citation type="submission" date="2019-09" db="EMBL/GenBank/DDBJ databases">
        <title>Salinarimonas rosea gen. nov., sp. nov., a new member of the a-2 subgroup of the Proteobacteria.</title>
        <authorList>
            <person name="Liu J."/>
        </authorList>
    </citation>
    <scope>NUCLEOTIDE SEQUENCE [LARGE SCALE GENOMIC DNA]</scope>
    <source>
        <strain evidence="18 19">BN140002</strain>
    </source>
</reference>
<evidence type="ECO:0000256" key="17">
    <source>
        <dbReference type="SAM" id="MobiDB-lite"/>
    </source>
</evidence>
<keyword evidence="6 15" id="KW-0812">Transmembrane</keyword>
<dbReference type="GO" id="GO:0045259">
    <property type="term" value="C:proton-transporting ATP synthase complex"/>
    <property type="evidence" value="ECO:0007669"/>
    <property type="project" value="UniProtKB-KW"/>
</dbReference>
<dbReference type="Proteomes" id="UP000323142">
    <property type="component" value="Unassembled WGS sequence"/>
</dbReference>
<evidence type="ECO:0000313" key="19">
    <source>
        <dbReference type="Proteomes" id="UP000323142"/>
    </source>
</evidence>
<evidence type="ECO:0000256" key="5">
    <source>
        <dbReference type="ARBA" id="ARBA00022547"/>
    </source>
</evidence>
<evidence type="ECO:0000256" key="15">
    <source>
        <dbReference type="HAMAP-Rule" id="MF_01398"/>
    </source>
</evidence>
<sequence>MATQSTHTGVDATAHTSAADPSHSASFPPFDASTFGGQLFWLAVVFVALYLLMSRVVLPRLSGIIEARDTTLGRDLDTAARAKQQAEDAGRAYEASLAEARARAQSLAQQTRDSLAADTDVKRKALEADLAERIAASEVTIAERKAQAMSNVRDIAADAATAIVERLTGQAPAPQAVAAALDAPTR</sequence>
<dbReference type="InterPro" id="IPR050059">
    <property type="entry name" value="ATP_synthase_B_chain"/>
</dbReference>
<evidence type="ECO:0000256" key="6">
    <source>
        <dbReference type="ARBA" id="ARBA00022692"/>
    </source>
</evidence>
<proteinExistence type="inferred from homology"/>
<organism evidence="18 19">
    <name type="scientific">Salinarimonas soli</name>
    <dbReference type="NCBI Taxonomy" id="1638099"/>
    <lineage>
        <taxon>Bacteria</taxon>
        <taxon>Pseudomonadati</taxon>
        <taxon>Pseudomonadota</taxon>
        <taxon>Alphaproteobacteria</taxon>
        <taxon>Hyphomicrobiales</taxon>
        <taxon>Salinarimonadaceae</taxon>
        <taxon>Salinarimonas</taxon>
    </lineage>
</organism>
<keyword evidence="5 15" id="KW-0138">CF(0)</keyword>
<dbReference type="PANTHER" id="PTHR33445:SF1">
    <property type="entry name" value="ATP SYNTHASE SUBUNIT B"/>
    <property type="match status" value="1"/>
</dbReference>
<dbReference type="CDD" id="cd06503">
    <property type="entry name" value="ATP-synt_Fo_b"/>
    <property type="match status" value="1"/>
</dbReference>
<keyword evidence="8 15" id="KW-1133">Transmembrane helix</keyword>
<evidence type="ECO:0000256" key="14">
    <source>
        <dbReference type="ARBA" id="ARBA00025830"/>
    </source>
</evidence>
<evidence type="ECO:0000256" key="2">
    <source>
        <dbReference type="ARBA" id="ARBA00005513"/>
    </source>
</evidence>
<evidence type="ECO:0000256" key="1">
    <source>
        <dbReference type="ARBA" id="ARBA00004377"/>
    </source>
</evidence>
<dbReference type="RefSeq" id="WP_149819324.1">
    <property type="nucleotide sequence ID" value="NZ_VUOA01000028.1"/>
</dbReference>
<evidence type="ECO:0000256" key="11">
    <source>
        <dbReference type="ARBA" id="ARBA00023310"/>
    </source>
</evidence>
<accession>A0A5B2VD22</accession>
<keyword evidence="10 15" id="KW-0472">Membrane</keyword>
<comment type="caution">
    <text evidence="18">The sequence shown here is derived from an EMBL/GenBank/DDBJ whole genome shotgun (WGS) entry which is preliminary data.</text>
</comment>
<comment type="subcellular location">
    <subcellularLocation>
        <location evidence="1">Cell inner membrane</location>
        <topology evidence="1">Single-pass membrane protein</topology>
    </subcellularLocation>
    <subcellularLocation>
        <location evidence="15">Cell membrane</location>
        <topology evidence="15">Single-pass membrane protein</topology>
    </subcellularLocation>
</comment>
<keyword evidence="9 15" id="KW-0406">Ion transport</keyword>
<comment type="function">
    <text evidence="13">Component of the F(0) channel, it forms part of the peripheral stalk, linking F(1) to F(0). The b'-subunit is a diverged and duplicated form of b found in plants and photosynthetic bacteria.</text>
</comment>
<evidence type="ECO:0000256" key="10">
    <source>
        <dbReference type="ARBA" id="ARBA00023136"/>
    </source>
</evidence>
<evidence type="ECO:0000256" key="13">
    <source>
        <dbReference type="ARBA" id="ARBA00025614"/>
    </source>
</evidence>
<evidence type="ECO:0000256" key="4">
    <source>
        <dbReference type="ARBA" id="ARBA00022475"/>
    </source>
</evidence>
<protein>
    <recommendedName>
        <fullName evidence="15">ATP synthase subunit b</fullName>
    </recommendedName>
    <alternativeName>
        <fullName evidence="15">ATP synthase F(0) sector subunit b</fullName>
    </alternativeName>
    <alternativeName>
        <fullName evidence="15">ATPase subunit I</fullName>
    </alternativeName>
    <alternativeName>
        <fullName evidence="15">F-type ATPase subunit b</fullName>
        <shortName evidence="15">F-ATPase subunit b</shortName>
    </alternativeName>
</protein>
<keyword evidence="7 15" id="KW-0375">Hydrogen ion transport</keyword>
<dbReference type="GO" id="GO:0046961">
    <property type="term" value="F:proton-transporting ATPase activity, rotational mechanism"/>
    <property type="evidence" value="ECO:0007669"/>
    <property type="project" value="TreeGrafter"/>
</dbReference>
<evidence type="ECO:0000256" key="9">
    <source>
        <dbReference type="ARBA" id="ARBA00023065"/>
    </source>
</evidence>
<reference evidence="18 19" key="2">
    <citation type="submission" date="2019-09" db="EMBL/GenBank/DDBJ databases">
        <authorList>
            <person name="Jin C."/>
        </authorList>
    </citation>
    <scope>NUCLEOTIDE SEQUENCE [LARGE SCALE GENOMIC DNA]</scope>
    <source>
        <strain evidence="18 19">BN140002</strain>
    </source>
</reference>
<gene>
    <name evidence="15" type="primary">atpF</name>
    <name evidence="18" type="ORF">F0L46_16040</name>
</gene>
<keyword evidence="19" id="KW-1185">Reference proteome</keyword>
<evidence type="ECO:0000313" key="18">
    <source>
        <dbReference type="EMBL" id="KAA2236219.1"/>
    </source>
</evidence>
<evidence type="ECO:0000256" key="12">
    <source>
        <dbReference type="ARBA" id="ARBA00025198"/>
    </source>
</evidence>